<proteinExistence type="predicted"/>
<dbReference type="Gene3D" id="1.10.10.10">
    <property type="entry name" value="Winged helix-like DNA-binding domain superfamily/Winged helix DNA-binding domain"/>
    <property type="match status" value="1"/>
</dbReference>
<dbReference type="InterPro" id="IPR029063">
    <property type="entry name" value="SAM-dependent_MTases_sf"/>
</dbReference>
<sequence>MSSSSVSSILKDLSAAGTAFDNKEPGSREALIERSRALVATLEVPSEFMQRSFWAEPAMSAILRLGVDVKLFQHLKDAGSDGLGAAALSDKTGVQLALLQRLARHLVAMYVITYHDGAFRATALSNGLAEDNYQHSISFCYDAARPSFNGFPEFFKRTEYKSPTLGGLDGPFQSAHNTQLPFFDWLVATPPYLEHFDSFMSAYRAGKPNWYDPGFYPVAERMITGFDNTVSDVLLVDVGGGRGHDLALFAAQHSSHPGRIILQDREPVIAAVMADEKPFDAQAHNFFTPQPVRGARAYSLHSILHDWGDEEGVRILQNLVPALERGYSRVLLNEIVVSEEKPALAASTMDMMMLAHFAVRERTEAEWRDILAKAGLKIVRIYQYPGAAESLIEAELA</sequence>
<reference evidence="5 6" key="1">
    <citation type="submission" date="2018-02" db="EMBL/GenBank/DDBJ databases">
        <title>The genomes of Aspergillus section Nigri reveals drivers in fungal speciation.</title>
        <authorList>
            <consortium name="DOE Joint Genome Institute"/>
            <person name="Vesth T.C."/>
            <person name="Nybo J."/>
            <person name="Theobald S."/>
            <person name="Brandl J."/>
            <person name="Frisvad J.C."/>
            <person name="Nielsen K.F."/>
            <person name="Lyhne E.K."/>
            <person name="Kogle M.E."/>
            <person name="Kuo A."/>
            <person name="Riley R."/>
            <person name="Clum A."/>
            <person name="Nolan M."/>
            <person name="Lipzen A."/>
            <person name="Salamov A."/>
            <person name="Henrissat B."/>
            <person name="Wiebenga A."/>
            <person name="De vries R.P."/>
            <person name="Grigoriev I.V."/>
            <person name="Mortensen U.H."/>
            <person name="Andersen M.R."/>
            <person name="Baker S.E."/>
        </authorList>
    </citation>
    <scope>NUCLEOTIDE SEQUENCE [LARGE SCALE GENOMIC DNA]</scope>
    <source>
        <strain evidence="5 6">CBS 121057</strain>
    </source>
</reference>
<dbReference type="OrthoDB" id="1535081at2759"/>
<keyword evidence="6" id="KW-1185">Reference proteome</keyword>
<evidence type="ECO:0000259" key="4">
    <source>
        <dbReference type="Pfam" id="PF00891"/>
    </source>
</evidence>
<dbReference type="PANTHER" id="PTHR43712:SF1">
    <property type="entry name" value="HYPOTHETICAL O-METHYLTRANSFERASE (EUROFUNG)-RELATED"/>
    <property type="match status" value="1"/>
</dbReference>
<dbReference type="Proteomes" id="UP000248423">
    <property type="component" value="Unassembled WGS sequence"/>
</dbReference>
<gene>
    <name evidence="5" type="ORF">BO78DRAFT_451327</name>
</gene>
<dbReference type="InterPro" id="IPR001077">
    <property type="entry name" value="COMT_C"/>
</dbReference>
<name>A0A319E2J6_ASPSB</name>
<dbReference type="SUPFAM" id="SSF46785">
    <property type="entry name" value="Winged helix' DNA-binding domain"/>
    <property type="match status" value="1"/>
</dbReference>
<dbReference type="GO" id="GO:0032259">
    <property type="term" value="P:methylation"/>
    <property type="evidence" value="ECO:0007669"/>
    <property type="project" value="UniProtKB-KW"/>
</dbReference>
<keyword evidence="2 5" id="KW-0808">Transferase</keyword>
<dbReference type="InterPro" id="IPR036388">
    <property type="entry name" value="WH-like_DNA-bd_sf"/>
</dbReference>
<protein>
    <submittedName>
        <fullName evidence="5">Putative O-methyltransferase</fullName>
    </submittedName>
</protein>
<dbReference type="InterPro" id="IPR036390">
    <property type="entry name" value="WH_DNA-bd_sf"/>
</dbReference>
<evidence type="ECO:0000256" key="3">
    <source>
        <dbReference type="ARBA" id="ARBA00022691"/>
    </source>
</evidence>
<accession>A0A319E2J6</accession>
<organism evidence="5 6">
    <name type="scientific">Aspergillus sclerotiicarbonarius (strain CBS 121057 / IBT 28362)</name>
    <dbReference type="NCBI Taxonomy" id="1448318"/>
    <lineage>
        <taxon>Eukaryota</taxon>
        <taxon>Fungi</taxon>
        <taxon>Dikarya</taxon>
        <taxon>Ascomycota</taxon>
        <taxon>Pezizomycotina</taxon>
        <taxon>Eurotiomycetes</taxon>
        <taxon>Eurotiomycetidae</taxon>
        <taxon>Eurotiales</taxon>
        <taxon>Aspergillaceae</taxon>
        <taxon>Aspergillus</taxon>
        <taxon>Aspergillus subgen. Circumdati</taxon>
    </lineage>
</organism>
<dbReference type="PANTHER" id="PTHR43712">
    <property type="entry name" value="PUTATIVE (AFU_ORTHOLOGUE AFUA_4G14580)-RELATED"/>
    <property type="match status" value="1"/>
</dbReference>
<dbReference type="GO" id="GO:0008171">
    <property type="term" value="F:O-methyltransferase activity"/>
    <property type="evidence" value="ECO:0007669"/>
    <property type="project" value="InterPro"/>
</dbReference>
<keyword evidence="1 5" id="KW-0489">Methyltransferase</keyword>
<dbReference type="PROSITE" id="PS51683">
    <property type="entry name" value="SAM_OMT_II"/>
    <property type="match status" value="1"/>
</dbReference>
<dbReference type="InterPro" id="IPR016461">
    <property type="entry name" value="COMT-like"/>
</dbReference>
<dbReference type="VEuPathDB" id="FungiDB:BO78DRAFT_451327"/>
<dbReference type="AlphaFoldDB" id="A0A319E2J6"/>
<dbReference type="Pfam" id="PF00891">
    <property type="entry name" value="Methyltransf_2"/>
    <property type="match status" value="1"/>
</dbReference>
<keyword evidence="3" id="KW-0949">S-adenosyl-L-methionine</keyword>
<evidence type="ECO:0000313" key="6">
    <source>
        <dbReference type="Proteomes" id="UP000248423"/>
    </source>
</evidence>
<dbReference type="GO" id="GO:0044550">
    <property type="term" value="P:secondary metabolite biosynthetic process"/>
    <property type="evidence" value="ECO:0007669"/>
    <property type="project" value="UniProtKB-ARBA"/>
</dbReference>
<evidence type="ECO:0000313" key="5">
    <source>
        <dbReference type="EMBL" id="PYI03680.1"/>
    </source>
</evidence>
<feature type="domain" description="O-methyltransferase C-terminal" evidence="4">
    <location>
        <begin position="221"/>
        <end position="376"/>
    </location>
</feature>
<dbReference type="EMBL" id="KZ826377">
    <property type="protein sequence ID" value="PYI03680.1"/>
    <property type="molecule type" value="Genomic_DNA"/>
</dbReference>
<evidence type="ECO:0000256" key="2">
    <source>
        <dbReference type="ARBA" id="ARBA00022679"/>
    </source>
</evidence>
<evidence type="ECO:0000256" key="1">
    <source>
        <dbReference type="ARBA" id="ARBA00022603"/>
    </source>
</evidence>
<dbReference type="SUPFAM" id="SSF53335">
    <property type="entry name" value="S-adenosyl-L-methionine-dependent methyltransferases"/>
    <property type="match status" value="1"/>
</dbReference>
<dbReference type="Gene3D" id="3.40.50.150">
    <property type="entry name" value="Vaccinia Virus protein VP39"/>
    <property type="match status" value="1"/>
</dbReference>